<dbReference type="PANTHER" id="PTHR47941">
    <property type="entry name" value="PENTATRICOPEPTIDE REPEAT-CONTAINING PROTEIN 3, MITOCHONDRIAL"/>
    <property type="match status" value="1"/>
</dbReference>
<evidence type="ECO:0000256" key="3">
    <source>
        <dbReference type="PROSITE-ProRule" id="PRU00708"/>
    </source>
</evidence>
<proteinExistence type="inferred from homology"/>
<feature type="domain" description="Pentatricopeptide repeat-containing protein-mitochondrial" evidence="5">
    <location>
        <begin position="170"/>
        <end position="294"/>
    </location>
</feature>
<feature type="repeat" description="PPR" evidence="3">
    <location>
        <begin position="308"/>
        <end position="342"/>
    </location>
</feature>
<dbReference type="AlphaFoldDB" id="A0A8J5HAR7"/>
<evidence type="ECO:0000313" key="6">
    <source>
        <dbReference type="EMBL" id="KAG6517557.1"/>
    </source>
</evidence>
<organism evidence="6 7">
    <name type="scientific">Zingiber officinale</name>
    <name type="common">Ginger</name>
    <name type="synonym">Amomum zingiber</name>
    <dbReference type="NCBI Taxonomy" id="94328"/>
    <lineage>
        <taxon>Eukaryota</taxon>
        <taxon>Viridiplantae</taxon>
        <taxon>Streptophyta</taxon>
        <taxon>Embryophyta</taxon>
        <taxon>Tracheophyta</taxon>
        <taxon>Spermatophyta</taxon>
        <taxon>Magnoliopsida</taxon>
        <taxon>Liliopsida</taxon>
        <taxon>Zingiberales</taxon>
        <taxon>Zingiberaceae</taxon>
        <taxon>Zingiber</taxon>
    </lineage>
</organism>
<feature type="region of interest" description="Disordered" evidence="4">
    <location>
        <begin position="44"/>
        <end position="63"/>
    </location>
</feature>
<keyword evidence="7" id="KW-1185">Reference proteome</keyword>
<evidence type="ECO:0000256" key="1">
    <source>
        <dbReference type="ARBA" id="ARBA00007626"/>
    </source>
</evidence>
<name>A0A8J5HAR7_ZINOF</name>
<feature type="repeat" description="PPR" evidence="3">
    <location>
        <begin position="343"/>
        <end position="377"/>
    </location>
</feature>
<reference evidence="6 7" key="1">
    <citation type="submission" date="2020-08" db="EMBL/GenBank/DDBJ databases">
        <title>Plant Genome Project.</title>
        <authorList>
            <person name="Zhang R.-G."/>
        </authorList>
    </citation>
    <scope>NUCLEOTIDE SEQUENCE [LARGE SCALE GENOMIC DNA]</scope>
    <source>
        <tissue evidence="6">Rhizome</tissue>
    </source>
</reference>
<feature type="repeat" description="PPR" evidence="3">
    <location>
        <begin position="271"/>
        <end position="305"/>
    </location>
</feature>
<dbReference type="Pfam" id="PF13041">
    <property type="entry name" value="PPR_2"/>
    <property type="match status" value="1"/>
</dbReference>
<evidence type="ECO:0000256" key="4">
    <source>
        <dbReference type="SAM" id="MobiDB-lite"/>
    </source>
</evidence>
<dbReference type="EMBL" id="JACMSC010000006">
    <property type="protein sequence ID" value="KAG6517557.1"/>
    <property type="molecule type" value="Genomic_DNA"/>
</dbReference>
<evidence type="ECO:0000259" key="5">
    <source>
        <dbReference type="Pfam" id="PF23276"/>
    </source>
</evidence>
<keyword evidence="2" id="KW-0677">Repeat</keyword>
<dbReference type="PROSITE" id="PS51375">
    <property type="entry name" value="PPR"/>
    <property type="match status" value="5"/>
</dbReference>
<evidence type="ECO:0000313" key="7">
    <source>
        <dbReference type="Proteomes" id="UP000734854"/>
    </source>
</evidence>
<dbReference type="Proteomes" id="UP000734854">
    <property type="component" value="Unassembled WGS sequence"/>
</dbReference>
<dbReference type="InterPro" id="IPR002885">
    <property type="entry name" value="PPR_rpt"/>
</dbReference>
<dbReference type="Gene3D" id="1.25.40.10">
    <property type="entry name" value="Tetratricopeptide repeat domain"/>
    <property type="match status" value="3"/>
</dbReference>
<feature type="repeat" description="PPR" evidence="3">
    <location>
        <begin position="99"/>
        <end position="133"/>
    </location>
</feature>
<comment type="similarity">
    <text evidence="1">Belongs to the PPR family. P subfamily.</text>
</comment>
<protein>
    <recommendedName>
        <fullName evidence="5">Pentatricopeptide repeat-containing protein-mitochondrial domain-containing protein</fullName>
    </recommendedName>
</protein>
<dbReference type="NCBIfam" id="TIGR00756">
    <property type="entry name" value="PPR"/>
    <property type="match status" value="2"/>
</dbReference>
<comment type="caution">
    <text evidence="6">The sequence shown here is derived from an EMBL/GenBank/DDBJ whole genome shotgun (WGS) entry which is preliminary data.</text>
</comment>
<gene>
    <name evidence="6" type="ORF">ZIOFF_020953</name>
</gene>
<evidence type="ECO:0000256" key="2">
    <source>
        <dbReference type="ARBA" id="ARBA00022737"/>
    </source>
</evidence>
<sequence>MALHSAVHARSESYHEMHRIQPLRRRMPTLPRAAATHLPWLPPPPRSSCLPRPSGCSAKSPPSLSNAAVLRSVKSPSATPRQVVAVYSAASRQLGFHHDLPTYKALLSFLASKRRFRAIELLLARMPHDGLLPGPALLLPLVRSFSAAGRGLDALLRTCPSPLSERLLSSLIHSLALTGDHNIARSVLAAAAGLGQPLHARHYSGLVRALYDRDGVRSATEFLDLLAAKGCFPDEFFYRSLIRDICLRGGNSITAAFEVVEQMRRSGREPDVVVWNTLVQGCARQGQMSKAEQVMAEMERKSGAAIADAWTYNALISGIPDRLMSQDGILAFRRMVERGVSPDVVTFSALIGGLGRAGRVWECNAMLGKMVRLGIPPDVACYKVLVGVYRINNMPDDASAIAEAMKYDLLDSEGCKKPPKHMRSWFLNKPPTPAHPNGGTGTVDASLFNFSVPLSGGF</sequence>
<dbReference type="Pfam" id="PF23276">
    <property type="entry name" value="TPR_24"/>
    <property type="match status" value="1"/>
</dbReference>
<dbReference type="InterPro" id="IPR011990">
    <property type="entry name" value="TPR-like_helical_dom_sf"/>
</dbReference>
<accession>A0A8J5HAR7</accession>
<feature type="repeat" description="PPR" evidence="3">
    <location>
        <begin position="234"/>
        <end position="270"/>
    </location>
</feature>
<dbReference type="InterPro" id="IPR057027">
    <property type="entry name" value="TPR_mt"/>
</dbReference>